<organism evidence="2 3">
    <name type="scientific">Paspalum notatum var. saurae</name>
    <dbReference type="NCBI Taxonomy" id="547442"/>
    <lineage>
        <taxon>Eukaryota</taxon>
        <taxon>Viridiplantae</taxon>
        <taxon>Streptophyta</taxon>
        <taxon>Embryophyta</taxon>
        <taxon>Tracheophyta</taxon>
        <taxon>Spermatophyta</taxon>
        <taxon>Magnoliopsida</taxon>
        <taxon>Liliopsida</taxon>
        <taxon>Poales</taxon>
        <taxon>Poaceae</taxon>
        <taxon>PACMAD clade</taxon>
        <taxon>Panicoideae</taxon>
        <taxon>Andropogonodae</taxon>
        <taxon>Paspaleae</taxon>
        <taxon>Paspalinae</taxon>
        <taxon>Paspalum</taxon>
    </lineage>
</organism>
<proteinExistence type="predicted"/>
<gene>
    <name evidence="2" type="ORF">U9M48_005884</name>
</gene>
<name>A0AAQ3SKB7_PASNO</name>
<reference evidence="2 3" key="1">
    <citation type="submission" date="2024-02" db="EMBL/GenBank/DDBJ databases">
        <title>High-quality chromosome-scale genome assembly of Pensacola bahiagrass (Paspalum notatum Flugge var. saurae).</title>
        <authorList>
            <person name="Vega J.M."/>
            <person name="Podio M."/>
            <person name="Orjuela J."/>
            <person name="Siena L.A."/>
            <person name="Pessino S.C."/>
            <person name="Combes M.C."/>
            <person name="Mariac C."/>
            <person name="Albertini E."/>
            <person name="Pupilli F."/>
            <person name="Ortiz J.P.A."/>
            <person name="Leblanc O."/>
        </authorList>
    </citation>
    <scope>NUCLEOTIDE SEQUENCE [LARGE SCALE GENOMIC DNA]</scope>
    <source>
        <strain evidence="2">R1</strain>
        <tissue evidence="2">Leaf</tissue>
    </source>
</reference>
<keyword evidence="3" id="KW-1185">Reference proteome</keyword>
<feature type="compositionally biased region" description="Basic and acidic residues" evidence="1">
    <location>
        <begin position="46"/>
        <end position="55"/>
    </location>
</feature>
<sequence>MPVRRRRPHRCPPLSPTGSLAHRPSSTRRTAAAPRNHRGEALAGSAREEEQDATHLEIRPTTALPSLLIEDIPEMQLSFIVSSQVLFFP</sequence>
<accession>A0AAQ3SKB7</accession>
<feature type="compositionally biased region" description="Basic residues" evidence="1">
    <location>
        <begin position="1"/>
        <end position="10"/>
    </location>
</feature>
<evidence type="ECO:0000313" key="2">
    <source>
        <dbReference type="EMBL" id="WVZ55187.1"/>
    </source>
</evidence>
<dbReference type="Proteomes" id="UP001341281">
    <property type="component" value="Chromosome 02"/>
</dbReference>
<dbReference type="EMBL" id="CP144746">
    <property type="protein sequence ID" value="WVZ55187.1"/>
    <property type="molecule type" value="Genomic_DNA"/>
</dbReference>
<dbReference type="AlphaFoldDB" id="A0AAQ3SKB7"/>
<protein>
    <submittedName>
        <fullName evidence="2">Uncharacterized protein</fullName>
    </submittedName>
</protein>
<evidence type="ECO:0000313" key="3">
    <source>
        <dbReference type="Proteomes" id="UP001341281"/>
    </source>
</evidence>
<evidence type="ECO:0000256" key="1">
    <source>
        <dbReference type="SAM" id="MobiDB-lite"/>
    </source>
</evidence>
<feature type="region of interest" description="Disordered" evidence="1">
    <location>
        <begin position="1"/>
        <end position="55"/>
    </location>
</feature>